<accession>A0AC61QQP8</accession>
<evidence type="ECO:0000313" key="2">
    <source>
        <dbReference type="Proteomes" id="UP000308886"/>
    </source>
</evidence>
<sequence length="114" mass="13803">MREPIRDKARLEHILQAIDYIRQFTDGVTEDELRNDVMRRFAVIKNLEIIGEASYMLTKEFREKHSHIPWRQIINMRHILVHGYCQIKDEMLWDTIKEDIQPLKDEVTKLLENE</sequence>
<proteinExistence type="predicted"/>
<evidence type="ECO:0000313" key="1">
    <source>
        <dbReference type="EMBL" id="TGX82498.1"/>
    </source>
</evidence>
<keyword evidence="2" id="KW-1185">Reference proteome</keyword>
<protein>
    <submittedName>
        <fullName evidence="1">DUF86 domain-containing protein</fullName>
    </submittedName>
</protein>
<reference evidence="1" key="1">
    <citation type="submission" date="2019-04" db="EMBL/GenBank/DDBJ databases">
        <title>Microbes associate with the intestines of laboratory mice.</title>
        <authorList>
            <person name="Navarre W."/>
            <person name="Wong E."/>
            <person name="Huang K."/>
            <person name="Tropini C."/>
            <person name="Ng K."/>
            <person name="Yu B."/>
        </authorList>
    </citation>
    <scope>NUCLEOTIDE SEQUENCE</scope>
    <source>
        <strain evidence="1">NM73_A23</strain>
    </source>
</reference>
<name>A0AC61QQP8_9BACT</name>
<comment type="caution">
    <text evidence="1">The sequence shown here is derived from an EMBL/GenBank/DDBJ whole genome shotgun (WGS) entry which is preliminary data.</text>
</comment>
<organism evidence="1 2">
    <name type="scientific">Palleniella muris</name>
    <dbReference type="NCBI Taxonomy" id="3038145"/>
    <lineage>
        <taxon>Bacteria</taxon>
        <taxon>Pseudomonadati</taxon>
        <taxon>Bacteroidota</taxon>
        <taxon>Bacteroidia</taxon>
        <taxon>Bacteroidales</taxon>
        <taxon>Prevotellaceae</taxon>
        <taxon>Palleniella</taxon>
    </lineage>
</organism>
<dbReference type="Proteomes" id="UP000308886">
    <property type="component" value="Unassembled WGS sequence"/>
</dbReference>
<dbReference type="EMBL" id="SRZC01000009">
    <property type="protein sequence ID" value="TGX82498.1"/>
    <property type="molecule type" value="Genomic_DNA"/>
</dbReference>
<gene>
    <name evidence="1" type="ORF">E5358_06940</name>
</gene>